<organism evidence="2 3">
    <name type="scientific">Pristionchus entomophagus</name>
    <dbReference type="NCBI Taxonomy" id="358040"/>
    <lineage>
        <taxon>Eukaryota</taxon>
        <taxon>Metazoa</taxon>
        <taxon>Ecdysozoa</taxon>
        <taxon>Nematoda</taxon>
        <taxon>Chromadorea</taxon>
        <taxon>Rhabditida</taxon>
        <taxon>Rhabditina</taxon>
        <taxon>Diplogasteromorpha</taxon>
        <taxon>Diplogasteroidea</taxon>
        <taxon>Neodiplogasteridae</taxon>
        <taxon>Pristionchus</taxon>
    </lineage>
</organism>
<evidence type="ECO:0000313" key="3">
    <source>
        <dbReference type="Proteomes" id="UP001432027"/>
    </source>
</evidence>
<dbReference type="Proteomes" id="UP001432027">
    <property type="component" value="Unassembled WGS sequence"/>
</dbReference>
<dbReference type="PANTHER" id="PTHR45907">
    <property type="entry name" value="SERPENTINE RECEPTOR, CLASS J"/>
    <property type="match status" value="1"/>
</dbReference>
<name>A0AAV5U8T0_9BILA</name>
<evidence type="ECO:0000256" key="1">
    <source>
        <dbReference type="SAM" id="Phobius"/>
    </source>
</evidence>
<keyword evidence="1" id="KW-0472">Membrane</keyword>
<accession>A0AAV5U8T0</accession>
<dbReference type="InterPro" id="IPR019428">
    <property type="entry name" value="7TM_GPCR_serpentine_rcpt_Str"/>
</dbReference>
<keyword evidence="1" id="KW-0812">Transmembrane</keyword>
<reference evidence="2" key="1">
    <citation type="submission" date="2023-10" db="EMBL/GenBank/DDBJ databases">
        <title>Genome assembly of Pristionchus species.</title>
        <authorList>
            <person name="Yoshida K."/>
            <person name="Sommer R.J."/>
        </authorList>
    </citation>
    <scope>NUCLEOTIDE SEQUENCE</scope>
    <source>
        <strain evidence="2">RS0144</strain>
    </source>
</reference>
<keyword evidence="3" id="KW-1185">Reference proteome</keyword>
<dbReference type="AlphaFoldDB" id="A0AAV5U8T0"/>
<evidence type="ECO:0000313" key="2">
    <source>
        <dbReference type="EMBL" id="GMT03187.1"/>
    </source>
</evidence>
<dbReference type="Pfam" id="PF10326">
    <property type="entry name" value="7TM_GPCR_Str"/>
    <property type="match status" value="1"/>
</dbReference>
<dbReference type="InterPro" id="IPR019423">
    <property type="entry name" value="7TM_GPCR_serpentine_rcpt_Srj"/>
</dbReference>
<gene>
    <name evidence="2" type="ORF">PENTCL1PPCAC_25361</name>
</gene>
<comment type="caution">
    <text evidence="2">The sequence shown here is derived from an EMBL/GenBank/DDBJ whole genome shotgun (WGS) entry which is preliminary data.</text>
</comment>
<dbReference type="PANTHER" id="PTHR45907:SF16">
    <property type="entry name" value="SERPENTINE RECEPTOR, CLASS J"/>
    <property type="match status" value="1"/>
</dbReference>
<dbReference type="EMBL" id="BTSX01000006">
    <property type="protein sequence ID" value="GMT03187.1"/>
    <property type="molecule type" value="Genomic_DNA"/>
</dbReference>
<feature type="transmembrane region" description="Helical" evidence="1">
    <location>
        <begin position="23"/>
        <end position="49"/>
    </location>
</feature>
<proteinExistence type="predicted"/>
<sequence length="78" mass="8906">MYGKRIEGAWLVFDHWRNNRLNISLFITITLMNTIAIFLLIVASLLAVLTFSHIKKAHKISTQAVQLQKKLLIALCAQ</sequence>
<evidence type="ECO:0008006" key="4">
    <source>
        <dbReference type="Google" id="ProtNLM"/>
    </source>
</evidence>
<protein>
    <recommendedName>
        <fullName evidence="4">G protein-coupled receptor</fullName>
    </recommendedName>
</protein>
<keyword evidence="1" id="KW-1133">Transmembrane helix</keyword>